<protein>
    <submittedName>
        <fullName evidence="1">Uncharacterized protein</fullName>
    </submittedName>
</protein>
<gene>
    <name evidence="1" type="ORF">LCGC14_2097220</name>
</gene>
<accession>A0A0F9EB57</accession>
<dbReference type="EMBL" id="LAZR01025660">
    <property type="protein sequence ID" value="KKL71204.1"/>
    <property type="molecule type" value="Genomic_DNA"/>
</dbReference>
<comment type="caution">
    <text evidence="1">The sequence shown here is derived from an EMBL/GenBank/DDBJ whole genome shotgun (WGS) entry which is preliminary data.</text>
</comment>
<evidence type="ECO:0000313" key="1">
    <source>
        <dbReference type="EMBL" id="KKL71204.1"/>
    </source>
</evidence>
<name>A0A0F9EB57_9ZZZZ</name>
<organism evidence="1">
    <name type="scientific">marine sediment metagenome</name>
    <dbReference type="NCBI Taxonomy" id="412755"/>
    <lineage>
        <taxon>unclassified sequences</taxon>
        <taxon>metagenomes</taxon>
        <taxon>ecological metagenomes</taxon>
    </lineage>
</organism>
<dbReference type="AlphaFoldDB" id="A0A0F9EB57"/>
<reference evidence="1" key="1">
    <citation type="journal article" date="2015" name="Nature">
        <title>Complex archaea that bridge the gap between prokaryotes and eukaryotes.</title>
        <authorList>
            <person name="Spang A."/>
            <person name="Saw J.H."/>
            <person name="Jorgensen S.L."/>
            <person name="Zaremba-Niedzwiedzka K."/>
            <person name="Martijn J."/>
            <person name="Lind A.E."/>
            <person name="van Eijk R."/>
            <person name="Schleper C."/>
            <person name="Guy L."/>
            <person name="Ettema T.J."/>
        </authorList>
    </citation>
    <scope>NUCLEOTIDE SEQUENCE</scope>
</reference>
<sequence>MGDKELDELKAKIETDLESQYEGLHRERVDLELTPEDVEMLRDTVFELMNKLGLSPVMFGKIINTIAFINGLEELHEKIKKAE</sequence>
<proteinExistence type="predicted"/>